<dbReference type="AlphaFoldDB" id="A0A5C3LTD9"/>
<protein>
    <submittedName>
        <fullName evidence="2">Uncharacterized protein</fullName>
    </submittedName>
</protein>
<evidence type="ECO:0000313" key="2">
    <source>
        <dbReference type="EMBL" id="TFK35356.1"/>
    </source>
</evidence>
<feature type="compositionally biased region" description="Polar residues" evidence="1">
    <location>
        <begin position="192"/>
        <end position="204"/>
    </location>
</feature>
<organism evidence="2 3">
    <name type="scientific">Crucibulum laeve</name>
    <dbReference type="NCBI Taxonomy" id="68775"/>
    <lineage>
        <taxon>Eukaryota</taxon>
        <taxon>Fungi</taxon>
        <taxon>Dikarya</taxon>
        <taxon>Basidiomycota</taxon>
        <taxon>Agaricomycotina</taxon>
        <taxon>Agaricomycetes</taxon>
        <taxon>Agaricomycetidae</taxon>
        <taxon>Agaricales</taxon>
        <taxon>Agaricineae</taxon>
        <taxon>Nidulariaceae</taxon>
        <taxon>Crucibulum</taxon>
    </lineage>
</organism>
<proteinExistence type="predicted"/>
<evidence type="ECO:0000313" key="3">
    <source>
        <dbReference type="Proteomes" id="UP000308652"/>
    </source>
</evidence>
<sequence>MSDLEPYNLYTAALRLQRQSQQILESFNEAFPDAPPTPLRPPTNAHVYEWKLYKLAMIWWRIEMDVYLRSLSDSDSVQDNHTEAEQTGTAIGVEQTSVIKSHATATDAPGDSSDDIRTIPLESTQVVAQSPSMDASTMDIVQLWDAATYSPSILSPAQPSLLPSDSERCSDGNPVNDSWTSDDKSVDMSVTPHGSQTYSSSHPTPHNIISLSLEDDVPLGVHAGGSVASQPLAPMTVQPSYKRKRRTSETEEHRRIPPPPGSILVHQSNARVTPSLGQNNTMTRLVSRPQDAMQQMQMPYQHQVQHAQVLKVQRQGVPVLPQFQSLPSTIGRYPPLYPCQVSTINQVLTPYHAVQHQGSLGFQPSSHLVGVNTNISRVNYDYNAIARGTPVMNMPNNTNMPQCQNVFSPPAQPNNSFRLLRPFQLLSNQAMPVTTPPGLMNVKYPFPALDSAQQVKRARTHSVPVLNATRPTATVSGSVEQQFLPRNKDLPKEKDKACEGSVLKMPLSYEIDDGLIWHTYDGANRTFQYVSSASSSFINNAQEPENIPPF</sequence>
<dbReference type="EMBL" id="ML213622">
    <property type="protein sequence ID" value="TFK35356.1"/>
    <property type="molecule type" value="Genomic_DNA"/>
</dbReference>
<evidence type="ECO:0000256" key="1">
    <source>
        <dbReference type="SAM" id="MobiDB-lite"/>
    </source>
</evidence>
<reference evidence="2 3" key="1">
    <citation type="journal article" date="2019" name="Nat. Ecol. Evol.">
        <title>Megaphylogeny resolves global patterns of mushroom evolution.</title>
        <authorList>
            <person name="Varga T."/>
            <person name="Krizsan K."/>
            <person name="Foldi C."/>
            <person name="Dima B."/>
            <person name="Sanchez-Garcia M."/>
            <person name="Sanchez-Ramirez S."/>
            <person name="Szollosi G.J."/>
            <person name="Szarkandi J.G."/>
            <person name="Papp V."/>
            <person name="Albert L."/>
            <person name="Andreopoulos W."/>
            <person name="Angelini C."/>
            <person name="Antonin V."/>
            <person name="Barry K.W."/>
            <person name="Bougher N.L."/>
            <person name="Buchanan P."/>
            <person name="Buyck B."/>
            <person name="Bense V."/>
            <person name="Catcheside P."/>
            <person name="Chovatia M."/>
            <person name="Cooper J."/>
            <person name="Damon W."/>
            <person name="Desjardin D."/>
            <person name="Finy P."/>
            <person name="Geml J."/>
            <person name="Haridas S."/>
            <person name="Hughes K."/>
            <person name="Justo A."/>
            <person name="Karasinski D."/>
            <person name="Kautmanova I."/>
            <person name="Kiss B."/>
            <person name="Kocsube S."/>
            <person name="Kotiranta H."/>
            <person name="LaButti K.M."/>
            <person name="Lechner B.E."/>
            <person name="Liimatainen K."/>
            <person name="Lipzen A."/>
            <person name="Lukacs Z."/>
            <person name="Mihaltcheva S."/>
            <person name="Morgado L.N."/>
            <person name="Niskanen T."/>
            <person name="Noordeloos M.E."/>
            <person name="Ohm R.A."/>
            <person name="Ortiz-Santana B."/>
            <person name="Ovrebo C."/>
            <person name="Racz N."/>
            <person name="Riley R."/>
            <person name="Savchenko A."/>
            <person name="Shiryaev A."/>
            <person name="Soop K."/>
            <person name="Spirin V."/>
            <person name="Szebenyi C."/>
            <person name="Tomsovsky M."/>
            <person name="Tulloss R.E."/>
            <person name="Uehling J."/>
            <person name="Grigoriev I.V."/>
            <person name="Vagvolgyi C."/>
            <person name="Papp T."/>
            <person name="Martin F.M."/>
            <person name="Miettinen O."/>
            <person name="Hibbett D.S."/>
            <person name="Nagy L.G."/>
        </authorList>
    </citation>
    <scope>NUCLEOTIDE SEQUENCE [LARGE SCALE GENOMIC DNA]</scope>
    <source>
        <strain evidence="2 3">CBS 166.37</strain>
    </source>
</reference>
<dbReference type="Proteomes" id="UP000308652">
    <property type="component" value="Unassembled WGS sequence"/>
</dbReference>
<keyword evidence="3" id="KW-1185">Reference proteome</keyword>
<gene>
    <name evidence="2" type="ORF">BDQ12DRAFT_726099</name>
</gene>
<feature type="region of interest" description="Disordered" evidence="1">
    <location>
        <begin position="237"/>
        <end position="266"/>
    </location>
</feature>
<feature type="region of interest" description="Disordered" evidence="1">
    <location>
        <begin position="157"/>
        <end position="204"/>
    </location>
</feature>
<accession>A0A5C3LTD9</accession>
<name>A0A5C3LTD9_9AGAR</name>